<keyword evidence="1" id="KW-0175">Coiled coil</keyword>
<dbReference type="EMBL" id="CP078093">
    <property type="protein sequence ID" value="QXM06754.1"/>
    <property type="molecule type" value="Genomic_DNA"/>
</dbReference>
<organism evidence="2 3">
    <name type="scientific">Crassaminicella indica</name>
    <dbReference type="NCBI Taxonomy" id="2855394"/>
    <lineage>
        <taxon>Bacteria</taxon>
        <taxon>Bacillati</taxon>
        <taxon>Bacillota</taxon>
        <taxon>Clostridia</taxon>
        <taxon>Eubacteriales</taxon>
        <taxon>Clostridiaceae</taxon>
        <taxon>Crassaminicella</taxon>
    </lineage>
</organism>
<gene>
    <name evidence="2" type="ORF">KVH43_03260</name>
</gene>
<evidence type="ECO:0000256" key="1">
    <source>
        <dbReference type="SAM" id="Coils"/>
    </source>
</evidence>
<proteinExistence type="predicted"/>
<evidence type="ECO:0000313" key="2">
    <source>
        <dbReference type="EMBL" id="QXM06754.1"/>
    </source>
</evidence>
<dbReference type="Proteomes" id="UP000886818">
    <property type="component" value="Chromosome"/>
</dbReference>
<keyword evidence="3" id="KW-1185">Reference proteome</keyword>
<evidence type="ECO:0000313" key="3">
    <source>
        <dbReference type="Proteomes" id="UP000886818"/>
    </source>
</evidence>
<reference evidence="2" key="1">
    <citation type="submission" date="2021-07" db="EMBL/GenBank/DDBJ databases">
        <title>Complete genome sequence of Crassaminicella sp. 143-21, isolated from a deep-sea hydrothermal vent.</title>
        <authorList>
            <person name="Li X."/>
        </authorList>
    </citation>
    <scope>NUCLEOTIDE SEQUENCE</scope>
    <source>
        <strain evidence="2">143-21</strain>
    </source>
</reference>
<sequence>MNNEDKILNLMEKMYVEFSNRFEAIDKRFEDIDRRFEDIDKRLDAMDQRLDAMDQRLDAMDKRLNSLENKVEENKQAIISLENKVDIKLTSLFDGYKQLNEQMERIEEKVDDLQMDVNHLSLKTIHNDNRMLEISRKFRQAK</sequence>
<feature type="coiled-coil region" evidence="1">
    <location>
        <begin position="36"/>
        <end position="123"/>
    </location>
</feature>
<protein>
    <recommendedName>
        <fullName evidence="4">t-SNARE coiled-coil homology domain-containing protein</fullName>
    </recommendedName>
</protein>
<dbReference type="RefSeq" id="WP_218283449.1">
    <property type="nucleotide sequence ID" value="NZ_CP078093.1"/>
</dbReference>
<accession>A0ABX8RCH2</accession>
<evidence type="ECO:0008006" key="4">
    <source>
        <dbReference type="Google" id="ProtNLM"/>
    </source>
</evidence>
<name>A0ABX8RCH2_9CLOT</name>